<comment type="cofactor">
    <cofactor evidence="1">
        <name>Zn(2+)</name>
        <dbReference type="ChEBI" id="CHEBI:29105"/>
    </cofactor>
</comment>
<dbReference type="InterPro" id="IPR050083">
    <property type="entry name" value="HtpX_protease"/>
</dbReference>
<feature type="transmembrane region" description="Helical" evidence="12">
    <location>
        <begin position="570"/>
        <end position="590"/>
    </location>
</feature>
<dbReference type="CDD" id="cd07328">
    <property type="entry name" value="M48_Ste24p_like"/>
    <property type="match status" value="1"/>
</dbReference>
<evidence type="ECO:0000256" key="1">
    <source>
        <dbReference type="ARBA" id="ARBA00001947"/>
    </source>
</evidence>
<evidence type="ECO:0000256" key="5">
    <source>
        <dbReference type="ARBA" id="ARBA00022692"/>
    </source>
</evidence>
<reference evidence="15" key="1">
    <citation type="submission" date="2016-10" db="EMBL/GenBank/DDBJ databases">
        <authorList>
            <person name="Varghese N."/>
            <person name="Submissions S."/>
        </authorList>
    </citation>
    <scope>NUCLEOTIDE SEQUENCE [LARGE SCALE GENOMIC DNA]</scope>
    <source>
        <strain evidence="15">Gh-105</strain>
    </source>
</reference>
<evidence type="ECO:0000313" key="14">
    <source>
        <dbReference type="EMBL" id="SFH07794.1"/>
    </source>
</evidence>
<keyword evidence="15" id="KW-1185">Reference proteome</keyword>
<evidence type="ECO:0000256" key="9">
    <source>
        <dbReference type="ARBA" id="ARBA00022989"/>
    </source>
</evidence>
<keyword evidence="11 12" id="KW-0472">Membrane</keyword>
<keyword evidence="4 14" id="KW-0645">Protease</keyword>
<evidence type="ECO:0000256" key="11">
    <source>
        <dbReference type="ARBA" id="ARBA00023136"/>
    </source>
</evidence>
<feature type="transmembrane region" description="Helical" evidence="12">
    <location>
        <begin position="178"/>
        <end position="205"/>
    </location>
</feature>
<evidence type="ECO:0000256" key="7">
    <source>
        <dbReference type="ARBA" id="ARBA00022801"/>
    </source>
</evidence>
<dbReference type="Pfam" id="PF01435">
    <property type="entry name" value="Peptidase_M48"/>
    <property type="match status" value="1"/>
</dbReference>
<protein>
    <submittedName>
        <fullName evidence="14">Zn-dependent protease with chaperone function</fullName>
    </submittedName>
</protein>
<gene>
    <name evidence="14" type="ORF">SAMN05192565_13129</name>
</gene>
<evidence type="ECO:0000256" key="6">
    <source>
        <dbReference type="ARBA" id="ARBA00022723"/>
    </source>
</evidence>
<dbReference type="STRING" id="582675.SAMN05192565_13129"/>
<keyword evidence="3" id="KW-1003">Cell membrane</keyword>
<sequence length="743" mass="78027">MSDIRSGTPLSYTLQEAMIPEGKLQRALSRPRALAGLIAATVLLPLALVLLGLWQGQRGADAEIRFQAERQRLDGLVTELKRQAPQPGRFDPRQQFRSEGKTYVGPLALAQAQSARDHAAHLATLMGWRRLLPPVGVAGGALAAGLSLLVLFAGAILGRLGRASRDSLVRGFSLLRRLLPATLALQILAATASFVAAVAFEAAILFQGRFDGGAMKLLVIAVAAVGAAILVAGSTILGLRRALGAFEPDPLPILGRTVTPAEAPALWRLLDGLADRLGALKPEAVVVGLTEGFFVSAGPAVLEPGGARIEGRILYLPLPHLALMRGDEVAAIIGHELAHYAGDDTTYSQRFLPIYAGVERSLDAVAEGHRGSLGLLGPSFRLGLFVMDRFHLAVRHWSRAREFAADAAGARVTSADASARALLRSGAVAPRIRETLEHASEAPDAAGPDLVAAALDHTIRHGLDDPAAHWQEAQAHPTDTHPPTRERVAALGRTIDADLLGAARAVPPSTALGGLGAYFADPAGLSRAATADFLSVLRARDAAFHAHLEATVAEVGREERVLRAYHRPRGLVLAVSGGLFAIAAAAMALFGVPALPTADSRIVAMVALGLGALLGGAGALVLRRGEPVTLILGPESLRAPGLDRAIPWDDIADLDLALNRSAMVMRLLLPPGASWPQPLPGRHGVKLETKHRIVTLTFGLPRGMKPQDFAALIGRYQDAAQARRLLAETGAGARTSAIAPQSA</sequence>
<feature type="transmembrane region" description="Helical" evidence="12">
    <location>
        <begin position="33"/>
        <end position="54"/>
    </location>
</feature>
<dbReference type="AlphaFoldDB" id="A0A1I2X2M3"/>
<keyword evidence="5 12" id="KW-0812">Transmembrane</keyword>
<dbReference type="EMBL" id="FOPM01000031">
    <property type="protein sequence ID" value="SFH07794.1"/>
    <property type="molecule type" value="Genomic_DNA"/>
</dbReference>
<feature type="domain" description="Peptidase M48" evidence="13">
    <location>
        <begin position="324"/>
        <end position="492"/>
    </location>
</feature>
<feature type="transmembrane region" description="Helical" evidence="12">
    <location>
        <begin position="602"/>
        <end position="622"/>
    </location>
</feature>
<dbReference type="PANTHER" id="PTHR43221">
    <property type="entry name" value="PROTEASE HTPX"/>
    <property type="match status" value="1"/>
</dbReference>
<accession>A0A1I2X2M3</accession>
<evidence type="ECO:0000256" key="10">
    <source>
        <dbReference type="ARBA" id="ARBA00023049"/>
    </source>
</evidence>
<feature type="transmembrane region" description="Helical" evidence="12">
    <location>
        <begin position="135"/>
        <end position="157"/>
    </location>
</feature>
<evidence type="ECO:0000256" key="12">
    <source>
        <dbReference type="SAM" id="Phobius"/>
    </source>
</evidence>
<proteinExistence type="predicted"/>
<evidence type="ECO:0000256" key="2">
    <source>
        <dbReference type="ARBA" id="ARBA00004651"/>
    </source>
</evidence>
<dbReference type="GO" id="GO:0005886">
    <property type="term" value="C:plasma membrane"/>
    <property type="evidence" value="ECO:0007669"/>
    <property type="project" value="UniProtKB-SubCell"/>
</dbReference>
<keyword evidence="8" id="KW-0862">Zinc</keyword>
<keyword evidence="6" id="KW-0479">Metal-binding</keyword>
<keyword evidence="10" id="KW-0482">Metalloprotease</keyword>
<comment type="subcellular location">
    <subcellularLocation>
        <location evidence="2">Cell membrane</location>
        <topology evidence="2">Multi-pass membrane protein</topology>
    </subcellularLocation>
</comment>
<name>A0A1I2X2M3_9HYPH</name>
<evidence type="ECO:0000256" key="3">
    <source>
        <dbReference type="ARBA" id="ARBA00022475"/>
    </source>
</evidence>
<evidence type="ECO:0000259" key="13">
    <source>
        <dbReference type="Pfam" id="PF01435"/>
    </source>
</evidence>
<keyword evidence="9 12" id="KW-1133">Transmembrane helix</keyword>
<dbReference type="Proteomes" id="UP000199229">
    <property type="component" value="Unassembled WGS sequence"/>
</dbReference>
<dbReference type="GO" id="GO:0046872">
    <property type="term" value="F:metal ion binding"/>
    <property type="evidence" value="ECO:0007669"/>
    <property type="project" value="UniProtKB-KW"/>
</dbReference>
<evidence type="ECO:0000313" key="15">
    <source>
        <dbReference type="Proteomes" id="UP000199229"/>
    </source>
</evidence>
<dbReference type="InterPro" id="IPR001915">
    <property type="entry name" value="Peptidase_M48"/>
</dbReference>
<keyword evidence="7" id="KW-0378">Hydrolase</keyword>
<feature type="transmembrane region" description="Helical" evidence="12">
    <location>
        <begin position="217"/>
        <end position="239"/>
    </location>
</feature>
<dbReference type="PANTHER" id="PTHR43221:SF1">
    <property type="entry name" value="PROTEASE HTPX"/>
    <property type="match status" value="1"/>
</dbReference>
<dbReference type="GO" id="GO:0004222">
    <property type="term" value="F:metalloendopeptidase activity"/>
    <property type="evidence" value="ECO:0007669"/>
    <property type="project" value="InterPro"/>
</dbReference>
<organism evidence="14 15">
    <name type="scientific">Methylobacterium gossipiicola</name>
    <dbReference type="NCBI Taxonomy" id="582675"/>
    <lineage>
        <taxon>Bacteria</taxon>
        <taxon>Pseudomonadati</taxon>
        <taxon>Pseudomonadota</taxon>
        <taxon>Alphaproteobacteria</taxon>
        <taxon>Hyphomicrobiales</taxon>
        <taxon>Methylobacteriaceae</taxon>
        <taxon>Methylobacterium</taxon>
    </lineage>
</organism>
<evidence type="ECO:0000256" key="8">
    <source>
        <dbReference type="ARBA" id="ARBA00022833"/>
    </source>
</evidence>
<evidence type="ECO:0000256" key="4">
    <source>
        <dbReference type="ARBA" id="ARBA00022670"/>
    </source>
</evidence>
<dbReference type="GO" id="GO:0006508">
    <property type="term" value="P:proteolysis"/>
    <property type="evidence" value="ECO:0007669"/>
    <property type="project" value="UniProtKB-KW"/>
</dbReference>